<comment type="caution">
    <text evidence="2">The sequence shown here is derived from an EMBL/GenBank/DDBJ whole genome shotgun (WGS) entry which is preliminary data.</text>
</comment>
<dbReference type="EMBL" id="WTYO01000003">
    <property type="protein sequence ID" value="MXO68635.1"/>
    <property type="molecule type" value="Genomic_DNA"/>
</dbReference>
<evidence type="ECO:0000313" key="3">
    <source>
        <dbReference type="Proteomes" id="UP000444401"/>
    </source>
</evidence>
<keyword evidence="3" id="KW-1185">Reference proteome</keyword>
<evidence type="ECO:0008006" key="4">
    <source>
        <dbReference type="Google" id="ProtNLM"/>
    </source>
</evidence>
<proteinExistence type="predicted"/>
<reference evidence="2 3" key="1">
    <citation type="submission" date="2019-12" db="EMBL/GenBank/DDBJ databases">
        <title>Genomic-based taxomic classification of the family Erythrobacteraceae.</title>
        <authorList>
            <person name="Xu L."/>
        </authorList>
    </citation>
    <scope>NUCLEOTIDE SEQUENCE [LARGE SCALE GENOMIC DNA]</scope>
    <source>
        <strain evidence="2 3">H32</strain>
    </source>
</reference>
<dbReference type="Proteomes" id="UP000444401">
    <property type="component" value="Unassembled WGS sequence"/>
</dbReference>
<keyword evidence="1" id="KW-0472">Membrane</keyword>
<evidence type="ECO:0000313" key="2">
    <source>
        <dbReference type="EMBL" id="MXO68635.1"/>
    </source>
</evidence>
<keyword evidence="1" id="KW-0812">Transmembrane</keyword>
<name>A0ABW9UVJ8_9SPHN</name>
<gene>
    <name evidence="2" type="ORF">GRI72_07325</name>
</gene>
<organism evidence="2 3">
    <name type="scientific">Pelagerythrobacter marinus</name>
    <dbReference type="NCBI Taxonomy" id="538382"/>
    <lineage>
        <taxon>Bacteria</taxon>
        <taxon>Pseudomonadati</taxon>
        <taxon>Pseudomonadota</taxon>
        <taxon>Alphaproteobacteria</taxon>
        <taxon>Sphingomonadales</taxon>
        <taxon>Erythrobacteraceae</taxon>
        <taxon>Pelagerythrobacter</taxon>
    </lineage>
</organism>
<feature type="transmembrane region" description="Helical" evidence="1">
    <location>
        <begin position="43"/>
        <end position="61"/>
    </location>
</feature>
<feature type="transmembrane region" description="Helical" evidence="1">
    <location>
        <begin position="112"/>
        <end position="131"/>
    </location>
</feature>
<accession>A0ABW9UVJ8</accession>
<keyword evidence="1" id="KW-1133">Transmembrane helix</keyword>
<evidence type="ECO:0000256" key="1">
    <source>
        <dbReference type="SAM" id="Phobius"/>
    </source>
</evidence>
<protein>
    <recommendedName>
        <fullName evidence="4">Rod shape-determining protein MreD</fullName>
    </recommendedName>
</protein>
<sequence>MVWISVIGFLIAFVWEMLQLPFYEAGGLTPAQAAYRCGLASLGDAGIMVAAYLVGSIGNSYSPWLVRWPAGRFSAYLATGLVITASVEVLAVGADWGWTYSDLMPLLPGTHIGLVPMLMWVIVPTATLWLVRRIGVGPKERLPNN</sequence>
<feature type="transmembrane region" description="Helical" evidence="1">
    <location>
        <begin position="73"/>
        <end position="92"/>
    </location>
</feature>